<evidence type="ECO:0000256" key="7">
    <source>
        <dbReference type="ARBA" id="ARBA00053831"/>
    </source>
</evidence>
<evidence type="ECO:0000256" key="6">
    <source>
        <dbReference type="ARBA" id="ARBA00032298"/>
    </source>
</evidence>
<evidence type="ECO:0000256" key="2">
    <source>
        <dbReference type="ARBA" id="ARBA00012485"/>
    </source>
</evidence>
<proteinExistence type="predicted"/>
<organism evidence="9 10">
    <name type="scientific">Parascaris univalens</name>
    <name type="common">Nematode worm</name>
    <dbReference type="NCBI Taxonomy" id="6257"/>
    <lineage>
        <taxon>Eukaryota</taxon>
        <taxon>Metazoa</taxon>
        <taxon>Ecdysozoa</taxon>
        <taxon>Nematoda</taxon>
        <taxon>Chromadorea</taxon>
        <taxon>Rhabditida</taxon>
        <taxon>Spirurina</taxon>
        <taxon>Ascaridomorpha</taxon>
        <taxon>Ascaridoidea</taxon>
        <taxon>Ascarididae</taxon>
        <taxon>Parascaris</taxon>
    </lineage>
</organism>
<comment type="function">
    <text evidence="7">E3 ubiquitin-protein ligase which accepts ubiquitin from specific E2 ubiquitin-conjugating enzymes, and transfers it to substrates, generally promoting their degradation by the proteasome. Independently of its E3 ubiquitin-protein ligase activity, acts as an inhibitor of CPSF3 endonuclease activity by blocking CPSF3 active site.</text>
</comment>
<dbReference type="PANTHER" id="PTHR31531:SF2">
    <property type="entry name" value="E3 UBIQUITIN-PROTEIN LIGASE E3D"/>
    <property type="match status" value="1"/>
</dbReference>
<dbReference type="WBParaSite" id="PgR007_g129_t06">
    <property type="protein sequence ID" value="PgR007_g129_t06"/>
    <property type="gene ID" value="PgR007_g129"/>
</dbReference>
<dbReference type="PANTHER" id="PTHR31531">
    <property type="entry name" value="E3 UBIQUITIN-PROTEIN LIGASE E3D FAMILY MEMBER"/>
    <property type="match status" value="1"/>
</dbReference>
<dbReference type="GO" id="GO:0030332">
    <property type="term" value="F:cyclin binding"/>
    <property type="evidence" value="ECO:0007669"/>
    <property type="project" value="TreeGrafter"/>
</dbReference>
<name>A0A915AFL5_PARUN</name>
<evidence type="ECO:0000256" key="1">
    <source>
        <dbReference type="ARBA" id="ARBA00000885"/>
    </source>
</evidence>
<dbReference type="EC" id="2.3.2.26" evidence="2"/>
<dbReference type="Pfam" id="PF09814">
    <property type="entry name" value="HECT_2"/>
    <property type="match status" value="1"/>
</dbReference>
<sequence length="439" mass="49492">MSLREWHTHSFLIELKPRTDFASLFIDCPLDDGENVEDEISASGSSVSDVRYAEFVKVSEHILELRDVDDCNGELTPVRSRFYARLADLYLHPNTVCSLVWADHRRLFMCKVRAEADRLPLESKTFHRLAKEISSTVLLDEYTENARCSCISLECANCSLMLFACDAGQMELHAFPEDDWLDTSPSMEYFCRDSCGHSHVNAAHPSDVFTSTDTEQWMPTRNRFFVAHSFVVLLKETLHSNAVQIDDVAGVVKCAQCGVELGISYRKNTDVVKLHHSVTTLKASSINKPYIDDRFGCLERYFAWLLLSQCESQASLKLVIRSYDRRPYLLIWLLESYVVLTSGELVEGVYVDGNEATDNVAVRSFPALKMLYKVFDGESARSDPRANGEDTSVGLLDVPLGCCIRLIELLLSSSHSFPPACRAVGQFYVGFLKLNDSLE</sequence>
<protein>
    <recommendedName>
        <fullName evidence="3">E3 ubiquitin-protein ligase E3D</fullName>
        <ecNumber evidence="2">2.3.2.26</ecNumber>
    </recommendedName>
    <alternativeName>
        <fullName evidence="6">HECT-type E3 ubiquitin transferase E3D</fullName>
    </alternativeName>
    <alternativeName>
        <fullName evidence="5">UbcH10-binding protein with a HECT-like domain</fullName>
    </alternativeName>
    <alternativeName>
        <fullName evidence="4">Ubiquitin-conjugating enzyme E2C-binding protein</fullName>
    </alternativeName>
</protein>
<evidence type="ECO:0000256" key="5">
    <source>
        <dbReference type="ARBA" id="ARBA00032234"/>
    </source>
</evidence>
<dbReference type="GO" id="GO:0061630">
    <property type="term" value="F:ubiquitin protein ligase activity"/>
    <property type="evidence" value="ECO:0007669"/>
    <property type="project" value="UniProtKB-EC"/>
</dbReference>
<evidence type="ECO:0000256" key="8">
    <source>
        <dbReference type="ARBA" id="ARBA00064185"/>
    </source>
</evidence>
<dbReference type="GO" id="GO:0000151">
    <property type="term" value="C:ubiquitin ligase complex"/>
    <property type="evidence" value="ECO:0007669"/>
    <property type="project" value="TreeGrafter"/>
</dbReference>
<dbReference type="GO" id="GO:0043161">
    <property type="term" value="P:proteasome-mediated ubiquitin-dependent protein catabolic process"/>
    <property type="evidence" value="ECO:0007669"/>
    <property type="project" value="TreeGrafter"/>
</dbReference>
<keyword evidence="9" id="KW-1185">Reference proteome</keyword>
<dbReference type="GO" id="GO:0031624">
    <property type="term" value="F:ubiquitin conjugating enzyme binding"/>
    <property type="evidence" value="ECO:0007669"/>
    <property type="project" value="TreeGrafter"/>
</dbReference>
<comment type="catalytic activity">
    <reaction evidence="1">
        <text>S-ubiquitinyl-[E2 ubiquitin-conjugating enzyme]-L-cysteine + [acceptor protein]-L-lysine = [E2 ubiquitin-conjugating enzyme]-L-cysteine + N(6)-ubiquitinyl-[acceptor protein]-L-lysine.</text>
        <dbReference type="EC" id="2.3.2.26"/>
    </reaction>
</comment>
<comment type="subunit">
    <text evidence="8">Interacts with UBE2C/UbcH10 (E2 ubiquitin-conjugating enzyme). In vitro, interacts with cyclin-B.</text>
</comment>
<evidence type="ECO:0000256" key="4">
    <source>
        <dbReference type="ARBA" id="ARBA00029737"/>
    </source>
</evidence>
<dbReference type="GO" id="GO:0051865">
    <property type="term" value="P:protein autoubiquitination"/>
    <property type="evidence" value="ECO:0007669"/>
    <property type="project" value="TreeGrafter"/>
</dbReference>
<evidence type="ECO:0000256" key="3">
    <source>
        <dbReference type="ARBA" id="ARBA00013646"/>
    </source>
</evidence>
<dbReference type="GO" id="GO:0000209">
    <property type="term" value="P:protein polyubiquitination"/>
    <property type="evidence" value="ECO:0007669"/>
    <property type="project" value="TreeGrafter"/>
</dbReference>
<dbReference type="GO" id="GO:0005829">
    <property type="term" value="C:cytosol"/>
    <property type="evidence" value="ECO:0007669"/>
    <property type="project" value="TreeGrafter"/>
</dbReference>
<dbReference type="GO" id="GO:0005634">
    <property type="term" value="C:nucleus"/>
    <property type="evidence" value="ECO:0007669"/>
    <property type="project" value="TreeGrafter"/>
</dbReference>
<evidence type="ECO:0000313" key="9">
    <source>
        <dbReference type="Proteomes" id="UP000887569"/>
    </source>
</evidence>
<accession>A0A915AFL5</accession>
<dbReference type="InterPro" id="IPR019193">
    <property type="entry name" value="UBQ-conj_enz_E2-bd_prot"/>
</dbReference>
<reference evidence="10" key="1">
    <citation type="submission" date="2022-11" db="UniProtKB">
        <authorList>
            <consortium name="WormBaseParasite"/>
        </authorList>
    </citation>
    <scope>IDENTIFICATION</scope>
</reference>
<evidence type="ECO:0000313" key="10">
    <source>
        <dbReference type="WBParaSite" id="PgR007_g129_t06"/>
    </source>
</evidence>
<dbReference type="AlphaFoldDB" id="A0A915AFL5"/>
<dbReference type="Proteomes" id="UP000887569">
    <property type="component" value="Unplaced"/>
</dbReference>
<dbReference type="GO" id="GO:0006513">
    <property type="term" value="P:protein monoubiquitination"/>
    <property type="evidence" value="ECO:0007669"/>
    <property type="project" value="TreeGrafter"/>
</dbReference>